<name>A0AA86PDN5_9EUKA</name>
<dbReference type="EMBL" id="CAXDID020000087">
    <property type="protein sequence ID" value="CAL6020727.1"/>
    <property type="molecule type" value="Genomic_DNA"/>
</dbReference>
<accession>A0AA86PDN5</accession>
<dbReference type="Proteomes" id="UP001642409">
    <property type="component" value="Unassembled WGS sequence"/>
</dbReference>
<organism evidence="2">
    <name type="scientific">Hexamita inflata</name>
    <dbReference type="NCBI Taxonomy" id="28002"/>
    <lineage>
        <taxon>Eukaryota</taxon>
        <taxon>Metamonada</taxon>
        <taxon>Diplomonadida</taxon>
        <taxon>Hexamitidae</taxon>
        <taxon>Hexamitinae</taxon>
        <taxon>Hexamita</taxon>
    </lineage>
</organism>
<gene>
    <name evidence="4" type="ORF">HINF_LOCUS17021</name>
    <name evidence="2" type="ORF">HINF_LOCUS24726</name>
    <name evidence="5" type="ORF">HINF_LOCUS27748</name>
    <name evidence="3" type="ORF">HINF_LOCUS61350</name>
    <name evidence="1" type="ORF">HINF_LOCUS7533</name>
    <name evidence="6" type="ORF">HINF_LOCUS76867</name>
</gene>
<reference evidence="2" key="1">
    <citation type="submission" date="2023-06" db="EMBL/GenBank/DDBJ databases">
        <authorList>
            <person name="Kurt Z."/>
        </authorList>
    </citation>
    <scope>NUCLEOTIDE SEQUENCE</scope>
</reference>
<keyword evidence="7" id="KW-1185">Reference proteome</keyword>
<dbReference type="EMBL" id="CATOUU010000644">
    <property type="protein sequence ID" value="CAI9937081.1"/>
    <property type="molecule type" value="Genomic_DNA"/>
</dbReference>
<sequence>MSDFLMDSLLNSSHIAYQKAQQILQRQIPGAFLTKTEVFNQHNIELTQLERTQRQLFGIKNNNYTPFQKNIKTAGEIGEEIDECDSLVISQISQQNVTSPKYVDEELVQPMLATSDQLEESLSRSMKDGKISLLQTPQIK</sequence>
<protein>
    <submittedName>
        <fullName evidence="4">Hypothetical_protein</fullName>
    </submittedName>
</protein>
<dbReference type="EMBL" id="CATOUU010000188">
    <property type="protein sequence ID" value="CAI9919888.1"/>
    <property type="molecule type" value="Genomic_DNA"/>
</dbReference>
<proteinExistence type="predicted"/>
<evidence type="ECO:0000313" key="3">
    <source>
        <dbReference type="EMBL" id="CAI9973705.1"/>
    </source>
</evidence>
<evidence type="ECO:0000313" key="1">
    <source>
        <dbReference type="EMBL" id="CAI9919888.1"/>
    </source>
</evidence>
<reference evidence="4 7" key="2">
    <citation type="submission" date="2024-07" db="EMBL/GenBank/DDBJ databases">
        <authorList>
            <person name="Akdeniz Z."/>
        </authorList>
    </citation>
    <scope>NUCLEOTIDE SEQUENCE [LARGE SCALE GENOMIC DNA]</scope>
</reference>
<comment type="caution">
    <text evidence="2">The sequence shown here is derived from an EMBL/GenBank/DDBJ whole genome shotgun (WGS) entry which is preliminary data.</text>
</comment>
<dbReference type="EMBL" id="CAXDID020000730">
    <property type="protein sequence ID" value="CAL6112074.1"/>
    <property type="molecule type" value="Genomic_DNA"/>
</dbReference>
<dbReference type="AlphaFoldDB" id="A0AA86PDN5"/>
<evidence type="ECO:0000313" key="4">
    <source>
        <dbReference type="EMBL" id="CAL6000903.1"/>
    </source>
</evidence>
<evidence type="ECO:0000313" key="5">
    <source>
        <dbReference type="EMBL" id="CAL6020727.1"/>
    </source>
</evidence>
<evidence type="ECO:0000313" key="6">
    <source>
        <dbReference type="EMBL" id="CAL6112074.1"/>
    </source>
</evidence>
<dbReference type="EMBL" id="CAXDID020000042">
    <property type="protein sequence ID" value="CAL6000903.1"/>
    <property type="molecule type" value="Genomic_DNA"/>
</dbReference>
<evidence type="ECO:0000313" key="2">
    <source>
        <dbReference type="EMBL" id="CAI9937081.1"/>
    </source>
</evidence>
<dbReference type="EMBL" id="CATOUU010001125">
    <property type="protein sequence ID" value="CAI9973705.1"/>
    <property type="molecule type" value="Genomic_DNA"/>
</dbReference>
<evidence type="ECO:0000313" key="7">
    <source>
        <dbReference type="Proteomes" id="UP001642409"/>
    </source>
</evidence>